<protein>
    <submittedName>
        <fullName evidence="5">Uncharacterized protein</fullName>
    </submittedName>
</protein>
<feature type="compositionally biased region" description="Basic residues" evidence="4">
    <location>
        <begin position="358"/>
        <end position="371"/>
    </location>
</feature>
<dbReference type="SMART" id="SM00248">
    <property type="entry name" value="ANK"/>
    <property type="match status" value="2"/>
</dbReference>
<dbReference type="InterPro" id="IPR002110">
    <property type="entry name" value="Ankyrin_rpt"/>
</dbReference>
<feature type="repeat" description="ANK" evidence="3">
    <location>
        <begin position="276"/>
        <end position="308"/>
    </location>
</feature>
<accession>A0A6A6IP46</accession>
<sequence>MAEPVSSIVTLTTVSLAIIRETAIFIREAKEVDALIQKLVVILLDLRKWLKAVDTTWRNATFHEDGASRLVRDSLAKCKVRLEQVQAMVTDLATRNSRTFFQKIVLKIRSDRSRRDIEEAIQDIERHREHIKNGMLCWNTQLISDIHRRTSEALPVVMANQAGLQHVAEADTIGPLNRTLSVASTAFEIGAPTRRTSSATAHSRHSISSTTSSAPLSTYRTDSLLSDTETPNNKAWVDFHYQIRACRGDEKGAQAIKGILERSPESSSLANTKDDCGRTPLHITAQFGYIQVAHVLLSYTANINAKDRAGHSVLDHALDKNQEDFIVFLIEKNADVSAVSSKKHRRRLQEIQDTMEFRKRRSAKSTKRSSKSRIGIEASSTSLMTT</sequence>
<feature type="region of interest" description="Disordered" evidence="4">
    <location>
        <begin position="357"/>
        <end position="386"/>
    </location>
</feature>
<dbReference type="InterPro" id="IPR036770">
    <property type="entry name" value="Ankyrin_rpt-contain_sf"/>
</dbReference>
<dbReference type="Proteomes" id="UP000800094">
    <property type="component" value="Unassembled WGS sequence"/>
</dbReference>
<reference evidence="5" key="1">
    <citation type="journal article" date="2020" name="Stud. Mycol.">
        <title>101 Dothideomycetes genomes: a test case for predicting lifestyles and emergence of pathogens.</title>
        <authorList>
            <person name="Haridas S."/>
            <person name="Albert R."/>
            <person name="Binder M."/>
            <person name="Bloem J."/>
            <person name="Labutti K."/>
            <person name="Salamov A."/>
            <person name="Andreopoulos B."/>
            <person name="Baker S."/>
            <person name="Barry K."/>
            <person name="Bills G."/>
            <person name="Bluhm B."/>
            <person name="Cannon C."/>
            <person name="Castanera R."/>
            <person name="Culley D."/>
            <person name="Daum C."/>
            <person name="Ezra D."/>
            <person name="Gonzalez J."/>
            <person name="Henrissat B."/>
            <person name="Kuo A."/>
            <person name="Liang C."/>
            <person name="Lipzen A."/>
            <person name="Lutzoni F."/>
            <person name="Magnuson J."/>
            <person name="Mondo S."/>
            <person name="Nolan M."/>
            <person name="Ohm R."/>
            <person name="Pangilinan J."/>
            <person name="Park H.-J."/>
            <person name="Ramirez L."/>
            <person name="Alfaro M."/>
            <person name="Sun H."/>
            <person name="Tritt A."/>
            <person name="Yoshinaga Y."/>
            <person name="Zwiers L.-H."/>
            <person name="Turgeon B."/>
            <person name="Goodwin S."/>
            <person name="Spatafora J."/>
            <person name="Crous P."/>
            <person name="Grigoriev I."/>
        </authorList>
    </citation>
    <scope>NUCLEOTIDE SEQUENCE</scope>
    <source>
        <strain evidence="5">CBS 122368</strain>
    </source>
</reference>
<keyword evidence="2 3" id="KW-0040">ANK repeat</keyword>
<dbReference type="Pfam" id="PF12796">
    <property type="entry name" value="Ank_2"/>
    <property type="match status" value="1"/>
</dbReference>
<evidence type="ECO:0000256" key="3">
    <source>
        <dbReference type="PROSITE-ProRule" id="PRU00023"/>
    </source>
</evidence>
<dbReference type="PANTHER" id="PTHR24134">
    <property type="entry name" value="ANKYRIN REPEAT-CONTAINING PROTEIN DDB_G0279043"/>
    <property type="match status" value="1"/>
</dbReference>
<keyword evidence="1" id="KW-0677">Repeat</keyword>
<gene>
    <name evidence="5" type="ORF">BU26DRAFT_281463</name>
</gene>
<dbReference type="EMBL" id="ML987193">
    <property type="protein sequence ID" value="KAF2251360.1"/>
    <property type="molecule type" value="Genomic_DNA"/>
</dbReference>
<dbReference type="GeneID" id="54574844"/>
<dbReference type="Gene3D" id="1.25.40.20">
    <property type="entry name" value="Ankyrin repeat-containing domain"/>
    <property type="match status" value="1"/>
</dbReference>
<evidence type="ECO:0000256" key="1">
    <source>
        <dbReference type="ARBA" id="ARBA00022737"/>
    </source>
</evidence>
<evidence type="ECO:0000313" key="5">
    <source>
        <dbReference type="EMBL" id="KAF2251360.1"/>
    </source>
</evidence>
<proteinExistence type="predicted"/>
<name>A0A6A6IP46_9PLEO</name>
<organism evidence="5 6">
    <name type="scientific">Trematosphaeria pertusa</name>
    <dbReference type="NCBI Taxonomy" id="390896"/>
    <lineage>
        <taxon>Eukaryota</taxon>
        <taxon>Fungi</taxon>
        <taxon>Dikarya</taxon>
        <taxon>Ascomycota</taxon>
        <taxon>Pezizomycotina</taxon>
        <taxon>Dothideomycetes</taxon>
        <taxon>Pleosporomycetidae</taxon>
        <taxon>Pleosporales</taxon>
        <taxon>Massarineae</taxon>
        <taxon>Trematosphaeriaceae</taxon>
        <taxon>Trematosphaeria</taxon>
    </lineage>
</organism>
<dbReference type="SUPFAM" id="SSF48403">
    <property type="entry name" value="Ankyrin repeat"/>
    <property type="match status" value="1"/>
</dbReference>
<dbReference type="AlphaFoldDB" id="A0A6A6IP46"/>
<feature type="region of interest" description="Disordered" evidence="4">
    <location>
        <begin position="193"/>
        <end position="214"/>
    </location>
</feature>
<dbReference type="OrthoDB" id="191139at2759"/>
<dbReference type="RefSeq" id="XP_033686364.1">
    <property type="nucleotide sequence ID" value="XM_033821514.1"/>
</dbReference>
<dbReference type="PROSITE" id="PS50088">
    <property type="entry name" value="ANK_REPEAT"/>
    <property type="match status" value="1"/>
</dbReference>
<evidence type="ECO:0000256" key="2">
    <source>
        <dbReference type="ARBA" id="ARBA00023043"/>
    </source>
</evidence>
<evidence type="ECO:0000313" key="6">
    <source>
        <dbReference type="Proteomes" id="UP000800094"/>
    </source>
</evidence>
<dbReference type="PANTHER" id="PTHR24134:SF9">
    <property type="entry name" value="ANKYRIN REPEAT AND SOCS BOX PROTEIN 8"/>
    <property type="match status" value="1"/>
</dbReference>
<dbReference type="PROSITE" id="PS50297">
    <property type="entry name" value="ANK_REP_REGION"/>
    <property type="match status" value="1"/>
</dbReference>
<evidence type="ECO:0000256" key="4">
    <source>
        <dbReference type="SAM" id="MobiDB-lite"/>
    </source>
</evidence>
<keyword evidence="6" id="KW-1185">Reference proteome</keyword>